<dbReference type="InterPro" id="IPR008271">
    <property type="entry name" value="Ser/Thr_kinase_AS"/>
</dbReference>
<evidence type="ECO:0000256" key="8">
    <source>
        <dbReference type="ARBA" id="ARBA00048679"/>
    </source>
</evidence>
<reference evidence="12" key="1">
    <citation type="submission" date="2023-04" db="EMBL/GenBank/DDBJ databases">
        <title>Ambrosiozyma monospora NBRC 1965.</title>
        <authorList>
            <person name="Ichikawa N."/>
            <person name="Sato H."/>
            <person name="Tonouchi N."/>
        </authorList>
    </citation>
    <scope>NUCLEOTIDE SEQUENCE</scope>
    <source>
        <strain evidence="12">NBRC 1965</strain>
    </source>
</reference>
<dbReference type="SUPFAM" id="SSF56112">
    <property type="entry name" value="Protein kinase-like (PK-like)"/>
    <property type="match status" value="1"/>
</dbReference>
<organism evidence="12 13">
    <name type="scientific">Ambrosiozyma monospora</name>
    <name type="common">Yeast</name>
    <name type="synonym">Endomycopsis monosporus</name>
    <dbReference type="NCBI Taxonomy" id="43982"/>
    <lineage>
        <taxon>Eukaryota</taxon>
        <taxon>Fungi</taxon>
        <taxon>Dikarya</taxon>
        <taxon>Ascomycota</taxon>
        <taxon>Saccharomycotina</taxon>
        <taxon>Pichiomycetes</taxon>
        <taxon>Pichiales</taxon>
        <taxon>Pichiaceae</taxon>
        <taxon>Ambrosiozyma</taxon>
    </lineage>
</organism>
<keyword evidence="6 9" id="KW-0067">ATP-binding</keyword>
<keyword evidence="13" id="KW-1185">Reference proteome</keyword>
<dbReference type="Gene3D" id="1.10.510.10">
    <property type="entry name" value="Transferase(Phosphotransferase) domain 1"/>
    <property type="match status" value="1"/>
</dbReference>
<evidence type="ECO:0000256" key="4">
    <source>
        <dbReference type="ARBA" id="ARBA00022741"/>
    </source>
</evidence>
<comment type="caution">
    <text evidence="12">The sequence shown here is derived from an EMBL/GenBank/DDBJ whole genome shotgun (WGS) entry which is preliminary data.</text>
</comment>
<evidence type="ECO:0000256" key="9">
    <source>
        <dbReference type="PROSITE-ProRule" id="PRU10141"/>
    </source>
</evidence>
<comment type="similarity">
    <text evidence="10">Belongs to the protein kinase superfamily.</text>
</comment>
<dbReference type="InterPro" id="IPR000719">
    <property type="entry name" value="Prot_kinase_dom"/>
</dbReference>
<evidence type="ECO:0000256" key="5">
    <source>
        <dbReference type="ARBA" id="ARBA00022777"/>
    </source>
</evidence>
<feature type="binding site" evidence="9">
    <location>
        <position position="55"/>
    </location>
    <ligand>
        <name>ATP</name>
        <dbReference type="ChEBI" id="CHEBI:30616"/>
    </ligand>
</feature>
<dbReference type="GO" id="GO:0005634">
    <property type="term" value="C:nucleus"/>
    <property type="evidence" value="ECO:0007669"/>
    <property type="project" value="TreeGrafter"/>
</dbReference>
<accession>A0A9W6YZT7</accession>
<comment type="catalytic activity">
    <reaction evidence="8">
        <text>L-seryl-[protein] + ATP = O-phospho-L-seryl-[protein] + ADP + H(+)</text>
        <dbReference type="Rhea" id="RHEA:17989"/>
        <dbReference type="Rhea" id="RHEA-COMP:9863"/>
        <dbReference type="Rhea" id="RHEA-COMP:11604"/>
        <dbReference type="ChEBI" id="CHEBI:15378"/>
        <dbReference type="ChEBI" id="CHEBI:29999"/>
        <dbReference type="ChEBI" id="CHEBI:30616"/>
        <dbReference type="ChEBI" id="CHEBI:83421"/>
        <dbReference type="ChEBI" id="CHEBI:456216"/>
        <dbReference type="EC" id="2.7.11.1"/>
    </reaction>
</comment>
<dbReference type="InterPro" id="IPR011009">
    <property type="entry name" value="Kinase-like_dom_sf"/>
</dbReference>
<dbReference type="GO" id="GO:0004674">
    <property type="term" value="F:protein serine/threonine kinase activity"/>
    <property type="evidence" value="ECO:0007669"/>
    <property type="project" value="UniProtKB-KW"/>
</dbReference>
<dbReference type="EMBL" id="BSXU01002933">
    <property type="protein sequence ID" value="GMG39466.1"/>
    <property type="molecule type" value="Genomic_DNA"/>
</dbReference>
<dbReference type="PANTHER" id="PTHR43895:SF32">
    <property type="entry name" value="SERINE_THREONINE-PROTEIN KINASE CHK1"/>
    <property type="match status" value="1"/>
</dbReference>
<proteinExistence type="inferred from homology"/>
<dbReference type="SMART" id="SM00220">
    <property type="entry name" value="S_TKc"/>
    <property type="match status" value="1"/>
</dbReference>
<evidence type="ECO:0000313" key="13">
    <source>
        <dbReference type="Proteomes" id="UP001165063"/>
    </source>
</evidence>
<dbReference type="GO" id="GO:0035861">
    <property type="term" value="C:site of double-strand break"/>
    <property type="evidence" value="ECO:0007669"/>
    <property type="project" value="TreeGrafter"/>
</dbReference>
<dbReference type="GO" id="GO:0005737">
    <property type="term" value="C:cytoplasm"/>
    <property type="evidence" value="ECO:0007669"/>
    <property type="project" value="TreeGrafter"/>
</dbReference>
<keyword evidence="5" id="KW-0418">Kinase</keyword>
<evidence type="ECO:0000256" key="7">
    <source>
        <dbReference type="ARBA" id="ARBA00047899"/>
    </source>
</evidence>
<dbReference type="PROSITE" id="PS50011">
    <property type="entry name" value="PROTEIN_KINASE_DOM"/>
    <property type="match status" value="1"/>
</dbReference>
<evidence type="ECO:0000256" key="3">
    <source>
        <dbReference type="ARBA" id="ARBA00022679"/>
    </source>
</evidence>
<evidence type="ECO:0000313" key="12">
    <source>
        <dbReference type="EMBL" id="GMG39466.1"/>
    </source>
</evidence>
<comment type="catalytic activity">
    <reaction evidence="7">
        <text>L-threonyl-[protein] + ATP = O-phospho-L-threonyl-[protein] + ADP + H(+)</text>
        <dbReference type="Rhea" id="RHEA:46608"/>
        <dbReference type="Rhea" id="RHEA-COMP:11060"/>
        <dbReference type="Rhea" id="RHEA-COMP:11605"/>
        <dbReference type="ChEBI" id="CHEBI:15378"/>
        <dbReference type="ChEBI" id="CHEBI:30013"/>
        <dbReference type="ChEBI" id="CHEBI:30616"/>
        <dbReference type="ChEBI" id="CHEBI:61977"/>
        <dbReference type="ChEBI" id="CHEBI:456216"/>
        <dbReference type="EC" id="2.7.11.1"/>
    </reaction>
</comment>
<dbReference type="EC" id="2.7.11.1" evidence="1"/>
<dbReference type="InterPro" id="IPR017441">
    <property type="entry name" value="Protein_kinase_ATP_BS"/>
</dbReference>
<feature type="domain" description="Protein kinase" evidence="11">
    <location>
        <begin position="19"/>
        <end position="185"/>
    </location>
</feature>
<dbReference type="GO" id="GO:0030447">
    <property type="term" value="P:filamentous growth"/>
    <property type="evidence" value="ECO:0007669"/>
    <property type="project" value="UniProtKB-ARBA"/>
</dbReference>
<keyword evidence="4 9" id="KW-0547">Nucleotide-binding</keyword>
<name>A0A9W6YZT7_AMBMO</name>
<dbReference type="OrthoDB" id="539158at2759"/>
<dbReference type="Proteomes" id="UP001165063">
    <property type="component" value="Unassembled WGS sequence"/>
</dbReference>
<dbReference type="GO" id="GO:0005524">
    <property type="term" value="F:ATP binding"/>
    <property type="evidence" value="ECO:0007669"/>
    <property type="project" value="UniProtKB-UniRule"/>
</dbReference>
<dbReference type="GO" id="GO:0007095">
    <property type="term" value="P:mitotic G2 DNA damage checkpoint signaling"/>
    <property type="evidence" value="ECO:0007669"/>
    <property type="project" value="TreeGrafter"/>
</dbReference>
<evidence type="ECO:0000259" key="11">
    <source>
        <dbReference type="PROSITE" id="PS50011"/>
    </source>
</evidence>
<dbReference type="Pfam" id="PF00069">
    <property type="entry name" value="Pkinase"/>
    <property type="match status" value="1"/>
</dbReference>
<dbReference type="PANTHER" id="PTHR43895">
    <property type="entry name" value="CALCIUM/CALMODULIN-DEPENDENT PROTEIN KINASE KINASE-RELATED"/>
    <property type="match status" value="1"/>
</dbReference>
<evidence type="ECO:0000256" key="10">
    <source>
        <dbReference type="RuleBase" id="RU000304"/>
    </source>
</evidence>
<gene>
    <name evidence="12" type="ORF">Amon01_000537700</name>
</gene>
<dbReference type="PROSITE" id="PS00108">
    <property type="entry name" value="PROTEIN_KINASE_ST"/>
    <property type="match status" value="1"/>
</dbReference>
<sequence length="185" mass="20936">MSVSVKLSQLAPLPRIKDVVSGETIGHGGFGIVKKSTWKMRGNKRRSADEVIAVKYVYLEMATAKGITAKDLAREAYIQKACSHPNVIELYEFGYDKNWVWMTMEFGAQGELFDKIEPDLGVEESIAHFYFFQLLRAVKFIHSQGVAHRDIKPENLVLDNHCNLKLTDFGLAAVFKKKTGPKRIF</sequence>
<keyword evidence="2 10" id="KW-0723">Serine/threonine-protein kinase</keyword>
<keyword evidence="3" id="KW-0808">Transferase</keyword>
<evidence type="ECO:0000256" key="2">
    <source>
        <dbReference type="ARBA" id="ARBA00022527"/>
    </source>
</evidence>
<dbReference type="PROSITE" id="PS00107">
    <property type="entry name" value="PROTEIN_KINASE_ATP"/>
    <property type="match status" value="1"/>
</dbReference>
<evidence type="ECO:0000256" key="1">
    <source>
        <dbReference type="ARBA" id="ARBA00012513"/>
    </source>
</evidence>
<dbReference type="AlphaFoldDB" id="A0A9W6YZT7"/>
<protein>
    <recommendedName>
        <fullName evidence="1">non-specific serine/threonine protein kinase</fullName>
        <ecNumber evidence="1">2.7.11.1</ecNumber>
    </recommendedName>
</protein>
<evidence type="ECO:0000256" key="6">
    <source>
        <dbReference type="ARBA" id="ARBA00022840"/>
    </source>
</evidence>